<protein>
    <submittedName>
        <fullName evidence="2">Uncharacterized protein</fullName>
    </submittedName>
</protein>
<dbReference type="Proteomes" id="UP001140091">
    <property type="component" value="Unassembled WGS sequence"/>
</dbReference>
<evidence type="ECO:0000313" key="3">
    <source>
        <dbReference type="Proteomes" id="UP001140091"/>
    </source>
</evidence>
<proteinExistence type="predicted"/>
<accession>A0A9W8J2M7</accession>
<dbReference type="OrthoDB" id="10418576at2759"/>
<organism evidence="2 3">
    <name type="scientific">Candolleomyces eurysporus</name>
    <dbReference type="NCBI Taxonomy" id="2828524"/>
    <lineage>
        <taxon>Eukaryota</taxon>
        <taxon>Fungi</taxon>
        <taxon>Dikarya</taxon>
        <taxon>Basidiomycota</taxon>
        <taxon>Agaricomycotina</taxon>
        <taxon>Agaricomycetes</taxon>
        <taxon>Agaricomycetidae</taxon>
        <taxon>Agaricales</taxon>
        <taxon>Agaricineae</taxon>
        <taxon>Psathyrellaceae</taxon>
        <taxon>Candolleomyces</taxon>
    </lineage>
</organism>
<dbReference type="AlphaFoldDB" id="A0A9W8J2M7"/>
<keyword evidence="1" id="KW-0732">Signal</keyword>
<feature type="signal peptide" evidence="1">
    <location>
        <begin position="1"/>
        <end position="20"/>
    </location>
</feature>
<comment type="caution">
    <text evidence="2">The sequence shown here is derived from an EMBL/GenBank/DDBJ whole genome shotgun (WGS) entry which is preliminary data.</text>
</comment>
<dbReference type="EMBL" id="JANBPK010001038">
    <property type="protein sequence ID" value="KAJ2927105.1"/>
    <property type="molecule type" value="Genomic_DNA"/>
</dbReference>
<gene>
    <name evidence="2" type="ORF">H1R20_g9995</name>
</gene>
<name>A0A9W8J2M7_9AGAR</name>
<evidence type="ECO:0000313" key="2">
    <source>
        <dbReference type="EMBL" id="KAJ2927105.1"/>
    </source>
</evidence>
<keyword evidence="3" id="KW-1185">Reference proteome</keyword>
<reference evidence="2" key="1">
    <citation type="submission" date="2022-06" db="EMBL/GenBank/DDBJ databases">
        <title>Genome Sequence of Candolleomyces eurysporus.</title>
        <authorList>
            <person name="Buettner E."/>
        </authorList>
    </citation>
    <scope>NUCLEOTIDE SEQUENCE</scope>
    <source>
        <strain evidence="2">VTCC 930004</strain>
    </source>
</reference>
<feature type="non-terminal residue" evidence="2">
    <location>
        <position position="1"/>
    </location>
</feature>
<evidence type="ECO:0000256" key="1">
    <source>
        <dbReference type="SAM" id="SignalP"/>
    </source>
</evidence>
<sequence>MVKFAVPIFVAALLATSAVASSFVDFNEFESRDAAEYEELSGRSPVVGARRKSCSVTREFSDEEFDDLTARDLELFSHVEELLRRAVTGARRRSGGC</sequence>
<feature type="chain" id="PRO_5040964870" evidence="1">
    <location>
        <begin position="21"/>
        <end position="97"/>
    </location>
</feature>